<dbReference type="RefSeq" id="WP_189079511.1">
    <property type="nucleotide sequence ID" value="NZ_BMMX01000009.1"/>
</dbReference>
<dbReference type="Pfam" id="PF00756">
    <property type="entry name" value="Esterase"/>
    <property type="match status" value="1"/>
</dbReference>
<dbReference type="EMBL" id="BMMX01000009">
    <property type="protein sequence ID" value="GGK91596.1"/>
    <property type="molecule type" value="Genomic_DNA"/>
</dbReference>
<accession>A0A8J3C0R3</accession>
<dbReference type="Gene3D" id="3.40.50.1820">
    <property type="entry name" value="alpha/beta hydrolase"/>
    <property type="match status" value="1"/>
</dbReference>
<dbReference type="SUPFAM" id="SSF53474">
    <property type="entry name" value="alpha/beta-Hydrolases"/>
    <property type="match status" value="1"/>
</dbReference>
<comment type="caution">
    <text evidence="1">The sequence shown here is derived from an EMBL/GenBank/DDBJ whole genome shotgun (WGS) entry which is preliminary data.</text>
</comment>
<dbReference type="InterPro" id="IPR050583">
    <property type="entry name" value="Mycobacterial_A85_antigen"/>
</dbReference>
<proteinExistence type="predicted"/>
<sequence>MEPATGAWCTASTVCFRLRDRERRLSAVRLDCGLAAEREFRYQPGDGVWELRVPRPAVQRLEYRLELTGPDGARTVLDPDNPLRVPGGFGDMSELRCTGYQEPAWLRRPRADGRWRDLYLPLPSVRGEMVARIFSPAVPTDRVLVAHDGPDFERYGRLGHYTAAMTGSGRLPPHHLVLLPPGERFEWYSASPAYARALARDVLPRIGAELGTRAPVVGAGASLGALAMLHAQRRHPECFAGLFLQSGSFFRPRHDRQESGFRRYLRIVRFTGRLVRSPDGPAVPTVLTCGAVEENRANNRETAQALRRQGYRLEYAEVPDAHNWIGWRDALDPHLTALLHTIWG</sequence>
<protein>
    <recommendedName>
        <fullName evidence="3">Enterochelin esterase</fullName>
    </recommendedName>
</protein>
<dbReference type="InterPro" id="IPR029058">
    <property type="entry name" value="AB_hydrolase_fold"/>
</dbReference>
<dbReference type="AlphaFoldDB" id="A0A8J3C0R3"/>
<organism evidence="1 2">
    <name type="scientific">Mangrovihabitans endophyticus</name>
    <dbReference type="NCBI Taxonomy" id="1751298"/>
    <lineage>
        <taxon>Bacteria</taxon>
        <taxon>Bacillati</taxon>
        <taxon>Actinomycetota</taxon>
        <taxon>Actinomycetes</taxon>
        <taxon>Micromonosporales</taxon>
        <taxon>Micromonosporaceae</taxon>
        <taxon>Mangrovihabitans</taxon>
    </lineage>
</organism>
<dbReference type="Proteomes" id="UP000656042">
    <property type="component" value="Unassembled WGS sequence"/>
</dbReference>
<dbReference type="PANTHER" id="PTHR48098:SF3">
    <property type="entry name" value="IRON(III) ENTEROBACTIN ESTERASE"/>
    <property type="match status" value="1"/>
</dbReference>
<name>A0A8J3C0R3_9ACTN</name>
<gene>
    <name evidence="1" type="ORF">GCM10012284_26850</name>
</gene>
<reference evidence="1" key="1">
    <citation type="journal article" date="2014" name="Int. J. Syst. Evol. Microbiol.">
        <title>Complete genome sequence of Corynebacterium casei LMG S-19264T (=DSM 44701T), isolated from a smear-ripened cheese.</title>
        <authorList>
            <consortium name="US DOE Joint Genome Institute (JGI-PGF)"/>
            <person name="Walter F."/>
            <person name="Albersmeier A."/>
            <person name="Kalinowski J."/>
            <person name="Ruckert C."/>
        </authorList>
    </citation>
    <scope>NUCLEOTIDE SEQUENCE</scope>
    <source>
        <strain evidence="1">CGMCC 4.7299</strain>
    </source>
</reference>
<evidence type="ECO:0000313" key="2">
    <source>
        <dbReference type="Proteomes" id="UP000656042"/>
    </source>
</evidence>
<dbReference type="InterPro" id="IPR000801">
    <property type="entry name" value="Esterase-like"/>
</dbReference>
<evidence type="ECO:0008006" key="3">
    <source>
        <dbReference type="Google" id="ProtNLM"/>
    </source>
</evidence>
<dbReference type="PANTHER" id="PTHR48098">
    <property type="entry name" value="ENTEROCHELIN ESTERASE-RELATED"/>
    <property type="match status" value="1"/>
</dbReference>
<evidence type="ECO:0000313" key="1">
    <source>
        <dbReference type="EMBL" id="GGK91596.1"/>
    </source>
</evidence>
<keyword evidence="2" id="KW-1185">Reference proteome</keyword>
<reference evidence="1" key="2">
    <citation type="submission" date="2020-09" db="EMBL/GenBank/DDBJ databases">
        <authorList>
            <person name="Sun Q."/>
            <person name="Zhou Y."/>
        </authorList>
    </citation>
    <scope>NUCLEOTIDE SEQUENCE</scope>
    <source>
        <strain evidence="1">CGMCC 4.7299</strain>
    </source>
</reference>